<organism evidence="1 2">
    <name type="scientific">Lacrimispora amygdalina</name>
    <dbReference type="NCBI Taxonomy" id="253257"/>
    <lineage>
        <taxon>Bacteria</taxon>
        <taxon>Bacillati</taxon>
        <taxon>Bacillota</taxon>
        <taxon>Clostridia</taxon>
        <taxon>Lachnospirales</taxon>
        <taxon>Lachnospiraceae</taxon>
        <taxon>Lacrimispora</taxon>
    </lineage>
</organism>
<evidence type="ECO:0000313" key="1">
    <source>
        <dbReference type="EMBL" id="GLB30034.1"/>
    </source>
</evidence>
<dbReference type="EMBL" id="BRPJ01000033">
    <property type="protein sequence ID" value="GLB30034.1"/>
    <property type="molecule type" value="Genomic_DNA"/>
</dbReference>
<reference evidence="1 2" key="1">
    <citation type="journal article" date="2024" name="Int. J. Syst. Evol. Microbiol.">
        <title>Lacrimispora brassicae sp. nov. isolated from fermented cabbage, and proposal of Clostridium indicum Gundawar et al. 2019 and Clostridium methoxybenzovorans Mechichi et al. 1999 as heterotypic synonyms of Lacrimispora amygdalina (Parshina et al. 2003) Haas and Blanchard 2020 and Lacrimispora indolis (McClung and McCoy 1957) Haas and Blanchard 2020, respectively.</title>
        <authorList>
            <person name="Kobayashi H."/>
            <person name="Tanizawa Y."/>
            <person name="Sakamoto M."/>
            <person name="Ohkuma M."/>
            <person name="Tohno M."/>
        </authorList>
    </citation>
    <scope>NUCLEOTIDE SEQUENCE [LARGE SCALE GENOMIC DNA]</scope>
    <source>
        <strain evidence="1 2">DSM 12857</strain>
    </source>
</reference>
<protein>
    <recommendedName>
        <fullName evidence="3">Ribbon-helix-helix protein CopG domain-containing protein</fullName>
    </recommendedName>
</protein>
<comment type="caution">
    <text evidence="1">The sequence shown here is derived from an EMBL/GenBank/DDBJ whole genome shotgun (WGS) entry which is preliminary data.</text>
</comment>
<proteinExistence type="predicted"/>
<gene>
    <name evidence="1" type="ORF">LAD12857_19570</name>
</gene>
<name>A0ABQ5M609_9FIRM</name>
<dbReference type="Proteomes" id="UP001419084">
    <property type="component" value="Unassembled WGS sequence"/>
</dbReference>
<dbReference type="RefSeq" id="WP_346065157.1">
    <property type="nucleotide sequence ID" value="NZ_BRPJ01000033.1"/>
</dbReference>
<evidence type="ECO:0000313" key="2">
    <source>
        <dbReference type="Proteomes" id="UP001419084"/>
    </source>
</evidence>
<evidence type="ECO:0008006" key="3">
    <source>
        <dbReference type="Google" id="ProtNLM"/>
    </source>
</evidence>
<accession>A0ABQ5M609</accession>
<keyword evidence="2" id="KW-1185">Reference proteome</keyword>
<sequence length="87" mass="9800">MENVRITFSISETVNIDLSRMAKDSGINKNAYVRQIVADSLSGRIIPRPLIQQLAIDLMGETQKIRNQYPEINLSGIDRLGNKLCQL</sequence>